<dbReference type="SUPFAM" id="SSF53686">
    <property type="entry name" value="Tryptophan synthase beta subunit-like PLP-dependent enzymes"/>
    <property type="match status" value="1"/>
</dbReference>
<sequence>MEFLVNPNLDRDRTYGDAERSVVSLVQYERAKVEIERWSGYSPTRLCSLPTIAKELGVSQLWVKDESTRFGLASFKALGGSYAVSRVLERELSKDESKIARSVTVVCATDGNHGRSVAWGAQKFGCNCVIYVPAHVTDRRVKEIAAFGAEVVRLQGNYDEAVLRAASEAKINGWQVVSDTSYEGYQEIPSWVMQGYTLMVEEVFSELPESEWPTHIFVQGGVGGLAAAVCGHLWERYGSTRPV</sequence>
<dbReference type="CDD" id="cd00640">
    <property type="entry name" value="Trp-synth-beta_II"/>
    <property type="match status" value="1"/>
</dbReference>
<accession>A0A382VR74</accession>
<name>A0A382VR74_9ZZZZ</name>
<feature type="domain" description="Tryptophan synthase beta chain-like PALP" evidence="1">
    <location>
        <begin position="40"/>
        <end position="241"/>
    </location>
</feature>
<dbReference type="Gene3D" id="3.40.50.1100">
    <property type="match status" value="2"/>
</dbReference>
<dbReference type="InterPro" id="IPR036052">
    <property type="entry name" value="TrpB-like_PALP_sf"/>
</dbReference>
<dbReference type="PANTHER" id="PTHR42937">
    <property type="match status" value="1"/>
</dbReference>
<dbReference type="PANTHER" id="PTHR42937:SF1">
    <property type="entry name" value="DIAMINOPROPIONATE AMMONIA-LYASE"/>
    <property type="match status" value="1"/>
</dbReference>
<dbReference type="NCBIfam" id="NF006058">
    <property type="entry name" value="PRK08206.1"/>
    <property type="match status" value="1"/>
</dbReference>
<dbReference type="EMBL" id="UINC01154001">
    <property type="protein sequence ID" value="SVD49027.1"/>
    <property type="molecule type" value="Genomic_DNA"/>
</dbReference>
<reference evidence="2" key="1">
    <citation type="submission" date="2018-05" db="EMBL/GenBank/DDBJ databases">
        <authorList>
            <person name="Lanie J.A."/>
            <person name="Ng W.-L."/>
            <person name="Kazmierczak K.M."/>
            <person name="Andrzejewski T.M."/>
            <person name="Davidsen T.M."/>
            <person name="Wayne K.J."/>
            <person name="Tettelin H."/>
            <person name="Glass J.I."/>
            <person name="Rusch D."/>
            <person name="Podicherti R."/>
            <person name="Tsui H.-C.T."/>
            <person name="Winkler M.E."/>
        </authorList>
    </citation>
    <scope>NUCLEOTIDE SEQUENCE</scope>
</reference>
<gene>
    <name evidence="2" type="ORF">METZ01_LOCUS401881</name>
</gene>
<dbReference type="InterPro" id="IPR001926">
    <property type="entry name" value="TrpB-like_PALP"/>
</dbReference>
<evidence type="ECO:0000259" key="1">
    <source>
        <dbReference type="Pfam" id="PF00291"/>
    </source>
</evidence>
<dbReference type="Pfam" id="PF00291">
    <property type="entry name" value="PALP"/>
    <property type="match status" value="1"/>
</dbReference>
<evidence type="ECO:0000313" key="2">
    <source>
        <dbReference type="EMBL" id="SVD49027.1"/>
    </source>
</evidence>
<dbReference type="AlphaFoldDB" id="A0A382VR74"/>
<proteinExistence type="predicted"/>
<protein>
    <recommendedName>
        <fullName evidence="1">Tryptophan synthase beta chain-like PALP domain-containing protein</fullName>
    </recommendedName>
</protein>
<feature type="non-terminal residue" evidence="2">
    <location>
        <position position="243"/>
    </location>
</feature>
<organism evidence="2">
    <name type="scientific">marine metagenome</name>
    <dbReference type="NCBI Taxonomy" id="408172"/>
    <lineage>
        <taxon>unclassified sequences</taxon>
        <taxon>metagenomes</taxon>
        <taxon>ecological metagenomes</taxon>
    </lineage>
</organism>